<dbReference type="Gene3D" id="3.40.50.300">
    <property type="entry name" value="P-loop containing nucleotide triphosphate hydrolases"/>
    <property type="match status" value="1"/>
</dbReference>
<sequence length="120" mass="13939">GEAISRSLQNYPPEMREAAAFDLLSILSYIIVQRLLKTKDGRRKAVREYLVIDNSLRRKLYDVDYSKWGRYIDDLLIAENRSLIQNAWAMHQEGLIDEAEVIEVAGYMDYLALKEGKYGH</sequence>
<evidence type="ECO:0000313" key="1">
    <source>
        <dbReference type="EMBL" id="EDB1725282.1"/>
    </source>
</evidence>
<name>A0A626QGD0_SALET</name>
<reference evidence="1" key="1">
    <citation type="submission" date="2019-10" db="EMBL/GenBank/DDBJ databases">
        <authorList>
            <person name="Ashton P.M."/>
            <person name="Dallman T."/>
            <person name="Nair S."/>
            <person name="De Pinna E."/>
            <person name="Peters T."/>
            <person name="Grant K."/>
        </authorList>
    </citation>
    <scope>NUCLEOTIDE SEQUENCE</scope>
    <source>
        <strain evidence="1">810089</strain>
    </source>
</reference>
<comment type="caution">
    <text evidence="1">The sequence shown here is derived from an EMBL/GenBank/DDBJ whole genome shotgun (WGS) entry which is preliminary data.</text>
</comment>
<feature type="non-terminal residue" evidence="1">
    <location>
        <position position="1"/>
    </location>
</feature>
<gene>
    <name evidence="1" type="ORF">F9O61_24310</name>
</gene>
<protein>
    <submittedName>
        <fullName evidence="1">Plasmid transfer ATPase TraJ</fullName>
    </submittedName>
</protein>
<dbReference type="AlphaFoldDB" id="A0A626QGD0"/>
<proteinExistence type="predicted"/>
<organism evidence="1">
    <name type="scientific">Salmonella enterica subsp. enterica serovar Stanley</name>
    <dbReference type="NCBI Taxonomy" id="192953"/>
    <lineage>
        <taxon>Bacteria</taxon>
        <taxon>Pseudomonadati</taxon>
        <taxon>Pseudomonadota</taxon>
        <taxon>Gammaproteobacteria</taxon>
        <taxon>Enterobacterales</taxon>
        <taxon>Enterobacteriaceae</taxon>
        <taxon>Salmonella</taxon>
    </lineage>
</organism>
<dbReference type="EMBL" id="AALMOO010000098">
    <property type="protein sequence ID" value="EDB1725282.1"/>
    <property type="molecule type" value="Genomic_DNA"/>
</dbReference>
<accession>A0A626QGD0</accession>
<dbReference type="InterPro" id="IPR027417">
    <property type="entry name" value="P-loop_NTPase"/>
</dbReference>